<protein>
    <submittedName>
        <fullName evidence="3">Cytochrome b</fullName>
    </submittedName>
</protein>
<dbReference type="GO" id="GO:0016020">
    <property type="term" value="C:membrane"/>
    <property type="evidence" value="ECO:0007669"/>
    <property type="project" value="InterPro"/>
</dbReference>
<keyword evidence="4" id="KW-1185">Reference proteome</keyword>
<dbReference type="PROSITE" id="PS51002">
    <property type="entry name" value="CYTB_NTER"/>
    <property type="match status" value="1"/>
</dbReference>
<feature type="transmembrane region" description="Helical" evidence="1">
    <location>
        <begin position="80"/>
        <end position="101"/>
    </location>
</feature>
<dbReference type="EMBL" id="MCFE01000295">
    <property type="protein sequence ID" value="ORX92050.1"/>
    <property type="molecule type" value="Genomic_DNA"/>
</dbReference>
<dbReference type="GO" id="GO:0016491">
    <property type="term" value="F:oxidoreductase activity"/>
    <property type="evidence" value="ECO:0007669"/>
    <property type="project" value="InterPro"/>
</dbReference>
<organism evidence="3 4">
    <name type="scientific">Basidiobolus meristosporus CBS 931.73</name>
    <dbReference type="NCBI Taxonomy" id="1314790"/>
    <lineage>
        <taxon>Eukaryota</taxon>
        <taxon>Fungi</taxon>
        <taxon>Fungi incertae sedis</taxon>
        <taxon>Zoopagomycota</taxon>
        <taxon>Entomophthoromycotina</taxon>
        <taxon>Basidiobolomycetes</taxon>
        <taxon>Basidiobolales</taxon>
        <taxon>Basidiobolaceae</taxon>
        <taxon>Basidiobolus</taxon>
    </lineage>
</organism>
<dbReference type="Proteomes" id="UP000193498">
    <property type="component" value="Unassembled WGS sequence"/>
</dbReference>
<dbReference type="GO" id="GO:0008121">
    <property type="term" value="F:quinol-cytochrome-c reductase activity"/>
    <property type="evidence" value="ECO:0007669"/>
    <property type="project" value="TreeGrafter"/>
</dbReference>
<feature type="transmembrane region" description="Helical" evidence="1">
    <location>
        <begin position="12"/>
        <end position="36"/>
    </location>
</feature>
<accession>A0A1Y1Y233</accession>
<dbReference type="PANTHER" id="PTHR19271:SF16">
    <property type="entry name" value="CYTOCHROME B"/>
    <property type="match status" value="1"/>
</dbReference>
<dbReference type="GO" id="GO:0006122">
    <property type="term" value="P:mitochondrial electron transport, ubiquinol to cytochrome c"/>
    <property type="evidence" value="ECO:0007669"/>
    <property type="project" value="TreeGrafter"/>
</dbReference>
<dbReference type="GO" id="GO:0005739">
    <property type="term" value="C:mitochondrion"/>
    <property type="evidence" value="ECO:0007669"/>
    <property type="project" value="GOC"/>
</dbReference>
<evidence type="ECO:0000259" key="2">
    <source>
        <dbReference type="PROSITE" id="PS51002"/>
    </source>
</evidence>
<name>A0A1Y1Y233_9FUNG</name>
<reference evidence="3 4" key="1">
    <citation type="submission" date="2016-07" db="EMBL/GenBank/DDBJ databases">
        <title>Pervasive Adenine N6-methylation of Active Genes in Fungi.</title>
        <authorList>
            <consortium name="DOE Joint Genome Institute"/>
            <person name="Mondo S.J."/>
            <person name="Dannebaum R.O."/>
            <person name="Kuo R.C."/>
            <person name="Labutti K."/>
            <person name="Haridas S."/>
            <person name="Kuo A."/>
            <person name="Salamov A."/>
            <person name="Ahrendt S.R."/>
            <person name="Lipzen A."/>
            <person name="Sullivan W."/>
            <person name="Andreopoulos W.B."/>
            <person name="Clum A."/>
            <person name="Lindquist E."/>
            <person name="Daum C."/>
            <person name="Ramamoorthy G.K."/>
            <person name="Gryganskyi A."/>
            <person name="Culley D."/>
            <person name="Magnuson J.K."/>
            <person name="James T.Y."/>
            <person name="O'Malley M.A."/>
            <person name="Stajich J.E."/>
            <person name="Spatafora J.W."/>
            <person name="Visel A."/>
            <person name="Grigoriev I.V."/>
        </authorList>
    </citation>
    <scope>NUCLEOTIDE SEQUENCE [LARGE SCALE GENOMIC DNA]</scope>
    <source>
        <strain evidence="3 4">CBS 931.73</strain>
    </source>
</reference>
<dbReference type="InterPro" id="IPR016174">
    <property type="entry name" value="Di-haem_cyt_TM"/>
</dbReference>
<feature type="non-terminal residue" evidence="3">
    <location>
        <position position="1"/>
    </location>
</feature>
<feature type="domain" description="Cytochrome b/b6 N-terminal region profile" evidence="2">
    <location>
        <begin position="1"/>
        <end position="103"/>
    </location>
</feature>
<dbReference type="SUPFAM" id="SSF81342">
    <property type="entry name" value="Transmembrane di-heme cytochromes"/>
    <property type="match status" value="1"/>
</dbReference>
<dbReference type="Gene3D" id="1.20.810.10">
    <property type="entry name" value="Cytochrome Bc1 Complex, Chain C"/>
    <property type="match status" value="1"/>
</dbReference>
<sequence length="103" mass="11454">GLYYRSYKRPRILVWSIGVVILIVMMVTAFLGYTLVQGTMSFWGATVSTNLLSTIPVIGGDLVNLFWGGFSVDNPTLNRFFSLHYLLPFVLAALSVMHIIAPL</sequence>
<dbReference type="OrthoDB" id="244at2759"/>
<gene>
    <name evidence="3" type="ORF">K493DRAFT_377562</name>
</gene>
<keyword evidence="1" id="KW-0812">Transmembrane</keyword>
<dbReference type="InterPro" id="IPR027387">
    <property type="entry name" value="Cytb/b6-like_sf"/>
</dbReference>
<keyword evidence="1" id="KW-1133">Transmembrane helix</keyword>
<dbReference type="PANTHER" id="PTHR19271">
    <property type="entry name" value="CYTOCHROME B"/>
    <property type="match status" value="1"/>
</dbReference>
<evidence type="ECO:0000313" key="3">
    <source>
        <dbReference type="EMBL" id="ORX92050.1"/>
    </source>
</evidence>
<dbReference type="Pfam" id="PF00033">
    <property type="entry name" value="Cytochrome_B"/>
    <property type="match status" value="1"/>
</dbReference>
<evidence type="ECO:0000256" key="1">
    <source>
        <dbReference type="SAM" id="Phobius"/>
    </source>
</evidence>
<dbReference type="InterPro" id="IPR005797">
    <property type="entry name" value="Cyt_b/b6_N"/>
</dbReference>
<feature type="transmembrane region" description="Helical" evidence="1">
    <location>
        <begin position="42"/>
        <end position="68"/>
    </location>
</feature>
<evidence type="ECO:0000313" key="4">
    <source>
        <dbReference type="Proteomes" id="UP000193498"/>
    </source>
</evidence>
<dbReference type="STRING" id="1314790.A0A1Y1Y233"/>
<keyword evidence="1" id="KW-0472">Membrane</keyword>
<dbReference type="InParanoid" id="A0A1Y1Y233"/>
<dbReference type="AlphaFoldDB" id="A0A1Y1Y233"/>
<comment type="caution">
    <text evidence="3">The sequence shown here is derived from an EMBL/GenBank/DDBJ whole genome shotgun (WGS) entry which is preliminary data.</text>
</comment>
<proteinExistence type="predicted"/>